<keyword evidence="4 10" id="KW-0378">Hydrolase</keyword>
<keyword evidence="3 8" id="KW-0732">Signal</keyword>
<feature type="compositionally biased region" description="Low complexity" evidence="7">
    <location>
        <begin position="242"/>
        <end position="263"/>
    </location>
</feature>
<evidence type="ECO:0000256" key="3">
    <source>
        <dbReference type="ARBA" id="ARBA00022729"/>
    </source>
</evidence>
<evidence type="ECO:0000256" key="8">
    <source>
        <dbReference type="SAM" id="SignalP"/>
    </source>
</evidence>
<dbReference type="PROSITE" id="PS51935">
    <property type="entry name" value="NLPC_P60"/>
    <property type="match status" value="1"/>
</dbReference>
<evidence type="ECO:0000313" key="11">
    <source>
        <dbReference type="Proteomes" id="UP000422764"/>
    </source>
</evidence>
<evidence type="ECO:0000256" key="7">
    <source>
        <dbReference type="SAM" id="MobiDB-lite"/>
    </source>
</evidence>
<dbReference type="PANTHER" id="PTHR47053:SF1">
    <property type="entry name" value="MUREIN DD-ENDOPEPTIDASE MEPH-RELATED"/>
    <property type="match status" value="1"/>
</dbReference>
<keyword evidence="5" id="KW-0788">Thiol protease</keyword>
<dbReference type="SUPFAM" id="SSF54001">
    <property type="entry name" value="Cysteine proteinases"/>
    <property type="match status" value="1"/>
</dbReference>
<keyword evidence="6" id="KW-0175">Coiled coil</keyword>
<dbReference type="Pfam" id="PF24568">
    <property type="entry name" value="CC_PcsB"/>
    <property type="match status" value="1"/>
</dbReference>
<evidence type="ECO:0000313" key="10">
    <source>
        <dbReference type="EMBL" id="QGU93835.1"/>
    </source>
</evidence>
<feature type="region of interest" description="Disordered" evidence="7">
    <location>
        <begin position="235"/>
        <end position="264"/>
    </location>
</feature>
<keyword evidence="11" id="KW-1185">Reference proteome</keyword>
<evidence type="ECO:0000256" key="1">
    <source>
        <dbReference type="ARBA" id="ARBA00007074"/>
    </source>
</evidence>
<dbReference type="PANTHER" id="PTHR47053">
    <property type="entry name" value="MUREIN DD-ENDOPEPTIDASE MEPH-RELATED"/>
    <property type="match status" value="1"/>
</dbReference>
<dbReference type="InterPro" id="IPR038765">
    <property type="entry name" value="Papain-like_cys_pep_sf"/>
</dbReference>
<dbReference type="Gene3D" id="3.90.1720.10">
    <property type="entry name" value="endopeptidase domain like (from Nostoc punctiforme)"/>
    <property type="match status" value="1"/>
</dbReference>
<evidence type="ECO:0000256" key="2">
    <source>
        <dbReference type="ARBA" id="ARBA00022670"/>
    </source>
</evidence>
<dbReference type="GO" id="GO:0008234">
    <property type="term" value="F:cysteine-type peptidase activity"/>
    <property type="evidence" value="ECO:0007669"/>
    <property type="project" value="UniProtKB-KW"/>
</dbReference>
<feature type="domain" description="NlpC/P60" evidence="9">
    <location>
        <begin position="265"/>
        <end position="384"/>
    </location>
</feature>
<evidence type="ECO:0000256" key="4">
    <source>
        <dbReference type="ARBA" id="ARBA00022801"/>
    </source>
</evidence>
<proteinExistence type="inferred from homology"/>
<reference evidence="10 11" key="1">
    <citation type="submission" date="2019-12" db="EMBL/GenBank/DDBJ databases">
        <title>Genome sequenceing of Clostridium bovifaecis.</title>
        <authorList>
            <person name="Yao Y."/>
        </authorList>
    </citation>
    <scope>NUCLEOTIDE SEQUENCE [LARGE SCALE GENOMIC DNA]</scope>
    <source>
        <strain evidence="10 11">BXX</strain>
    </source>
</reference>
<gene>
    <name evidence="10" type="ORF">GOM49_00685</name>
</gene>
<dbReference type="InterPro" id="IPR051202">
    <property type="entry name" value="Peptidase_C40"/>
</dbReference>
<comment type="similarity">
    <text evidence="1">Belongs to the peptidase C40 family.</text>
</comment>
<organism evidence="10 11">
    <name type="scientific">Clostridium bovifaecis</name>
    <dbReference type="NCBI Taxonomy" id="2184719"/>
    <lineage>
        <taxon>Bacteria</taxon>
        <taxon>Bacillati</taxon>
        <taxon>Bacillota</taxon>
        <taxon>Clostridia</taxon>
        <taxon>Eubacteriales</taxon>
        <taxon>Clostridiaceae</taxon>
        <taxon>Clostridium</taxon>
    </lineage>
</organism>
<dbReference type="Gene3D" id="6.10.250.3150">
    <property type="match status" value="1"/>
</dbReference>
<dbReference type="GO" id="GO:0006508">
    <property type="term" value="P:proteolysis"/>
    <property type="evidence" value="ECO:0007669"/>
    <property type="project" value="UniProtKB-KW"/>
</dbReference>
<evidence type="ECO:0000259" key="9">
    <source>
        <dbReference type="PROSITE" id="PS51935"/>
    </source>
</evidence>
<dbReference type="EMBL" id="CP046522">
    <property type="protein sequence ID" value="QGU93835.1"/>
    <property type="molecule type" value="Genomic_DNA"/>
</dbReference>
<sequence length="384" mass="43303">MHKKVASVVTTAVLLVTMSTTAVIADPLSDRLKDQETRLQQHRNDYTSAQDKVEAIERQIEHFDEQIETLMAEIEENKTKMKSIQNDIELAQNEIEKAQKEMEEEQELYNERMKTMYMNGVGGYLDVILGADDLSDLVEKIEAVKQLTELDKKIVKELKQKQEDLKVRQENLKKEQDKLEALNKSQQEKIKKLEADKKEQDKLIQEARRQSAAYSDVLKDDQAQISQTKKLIKEAKERLKASSNSNTSSSGSKNNSRPSRGSSADYSSDAVIAYASEFLGTPYVWGANGPETFDCSGFTKYVYAHFGVRLPRVSRDQAEVGTYVEKGDLQPGDLVFFKKGGAPVHHVGIYVGNGSYIHAPRTGDVVKISSLSGRSDYAWARRVR</sequence>
<dbReference type="Proteomes" id="UP000422764">
    <property type="component" value="Chromosome"/>
</dbReference>
<feature type="signal peptide" evidence="8">
    <location>
        <begin position="1"/>
        <end position="25"/>
    </location>
</feature>
<evidence type="ECO:0000256" key="6">
    <source>
        <dbReference type="SAM" id="Coils"/>
    </source>
</evidence>
<protein>
    <submittedName>
        <fullName evidence="10">Glycoside hydrolase</fullName>
    </submittedName>
</protein>
<keyword evidence="2" id="KW-0645">Protease</keyword>
<dbReference type="InterPro" id="IPR000064">
    <property type="entry name" value="NLP_P60_dom"/>
</dbReference>
<dbReference type="AlphaFoldDB" id="A0A6I6F7Y8"/>
<feature type="coiled-coil region" evidence="6">
    <location>
        <begin position="32"/>
        <end position="115"/>
    </location>
</feature>
<name>A0A6I6F7Y8_9CLOT</name>
<dbReference type="Pfam" id="PF00877">
    <property type="entry name" value="NLPC_P60"/>
    <property type="match status" value="1"/>
</dbReference>
<accession>A0A6I6F7Y8</accession>
<feature type="chain" id="PRO_5026003347" evidence="8">
    <location>
        <begin position="26"/>
        <end position="384"/>
    </location>
</feature>
<evidence type="ECO:0000256" key="5">
    <source>
        <dbReference type="ARBA" id="ARBA00022807"/>
    </source>
</evidence>
<dbReference type="InterPro" id="IPR057309">
    <property type="entry name" value="PcsB_CC"/>
</dbReference>